<keyword evidence="1" id="KW-0472">Membrane</keyword>
<sequence>MLNFGAEYGLKGYIEPDRFLTDANKVGVEKLAVSAVKPEMLTTQPVRLASFDHGDLLGPMSVFLVKGWSRCVAAVVLLLYAYESPEDVFQAWACAVLVGCLQSLVILSIFLEFEPVLIQMSRGMARGTEGVPQQAFA</sequence>
<name>A0A9P1FI72_9DINO</name>
<dbReference type="EMBL" id="CAMXCT020000320">
    <property type="protein sequence ID" value="CAL1130463.1"/>
    <property type="molecule type" value="Genomic_DNA"/>
</dbReference>
<protein>
    <submittedName>
        <fullName evidence="2">Uncharacterized protein</fullName>
    </submittedName>
</protein>
<feature type="transmembrane region" description="Helical" evidence="1">
    <location>
        <begin position="63"/>
        <end position="82"/>
    </location>
</feature>
<dbReference type="EMBL" id="CAMXCT010001147">
    <property type="protein sequence ID" value="CAI3987234.1"/>
    <property type="molecule type" value="Genomic_DNA"/>
</dbReference>
<dbReference type="EMBL" id="CAMXCT030000320">
    <property type="protein sequence ID" value="CAL4764400.1"/>
    <property type="molecule type" value="Genomic_DNA"/>
</dbReference>
<keyword evidence="6" id="KW-1185">Reference proteome</keyword>
<dbReference type="EMBL" id="CAMXCT020001147">
    <property type="protein sequence ID" value="CAL1140609.1"/>
    <property type="molecule type" value="Genomic_DNA"/>
</dbReference>
<accession>A0A9P1FI72</accession>
<keyword evidence="1" id="KW-0812">Transmembrane</keyword>
<keyword evidence="1" id="KW-1133">Transmembrane helix</keyword>
<evidence type="ECO:0000313" key="5">
    <source>
        <dbReference type="EMBL" id="CAL4764400.1"/>
    </source>
</evidence>
<evidence type="ECO:0000313" key="3">
    <source>
        <dbReference type="EMBL" id="CAI3987234.1"/>
    </source>
</evidence>
<dbReference type="OrthoDB" id="449182at2759"/>
<dbReference type="EMBL" id="CAMXCT030004883">
    <property type="protein sequence ID" value="CAL4797977.1"/>
    <property type="molecule type" value="Genomic_DNA"/>
</dbReference>
<dbReference type="EMBL" id="CAMXCT020004883">
    <property type="protein sequence ID" value="CAL1164040.1"/>
    <property type="molecule type" value="Genomic_DNA"/>
</dbReference>
<reference evidence="2" key="1">
    <citation type="submission" date="2022-10" db="EMBL/GenBank/DDBJ databases">
        <authorList>
            <person name="Chen Y."/>
            <person name="Dougan E. K."/>
            <person name="Chan C."/>
            <person name="Rhodes N."/>
            <person name="Thang M."/>
        </authorList>
    </citation>
    <scope>NUCLEOTIDE SEQUENCE</scope>
</reference>
<evidence type="ECO:0000313" key="6">
    <source>
        <dbReference type="Proteomes" id="UP001152797"/>
    </source>
</evidence>
<evidence type="ECO:0000313" key="2">
    <source>
        <dbReference type="EMBL" id="CAI3977088.1"/>
    </source>
</evidence>
<dbReference type="Proteomes" id="UP001152797">
    <property type="component" value="Unassembled WGS sequence"/>
</dbReference>
<gene>
    <name evidence="3" type="ORF">C1SCF055_LOCUS14525</name>
    <name evidence="4" type="ORF">C1SCF055_LOCUS35913</name>
    <name evidence="2" type="ORF">C1SCF055_LOCUS5261</name>
</gene>
<dbReference type="EMBL" id="CAMXCT010004883">
    <property type="protein sequence ID" value="CAI4010665.1"/>
    <property type="molecule type" value="Genomic_DNA"/>
</dbReference>
<dbReference type="EMBL" id="CAMXCT010000320">
    <property type="protein sequence ID" value="CAI3977088.1"/>
    <property type="molecule type" value="Genomic_DNA"/>
</dbReference>
<feature type="transmembrane region" description="Helical" evidence="1">
    <location>
        <begin position="88"/>
        <end position="111"/>
    </location>
</feature>
<dbReference type="AlphaFoldDB" id="A0A9P1FI72"/>
<comment type="caution">
    <text evidence="2">The sequence shown here is derived from an EMBL/GenBank/DDBJ whole genome shotgun (WGS) entry which is preliminary data.</text>
</comment>
<evidence type="ECO:0000256" key="1">
    <source>
        <dbReference type="SAM" id="Phobius"/>
    </source>
</evidence>
<organism evidence="2">
    <name type="scientific">Cladocopium goreaui</name>
    <dbReference type="NCBI Taxonomy" id="2562237"/>
    <lineage>
        <taxon>Eukaryota</taxon>
        <taxon>Sar</taxon>
        <taxon>Alveolata</taxon>
        <taxon>Dinophyceae</taxon>
        <taxon>Suessiales</taxon>
        <taxon>Symbiodiniaceae</taxon>
        <taxon>Cladocopium</taxon>
    </lineage>
</organism>
<proteinExistence type="predicted"/>
<dbReference type="EMBL" id="CAMXCT030001147">
    <property type="protein sequence ID" value="CAL4774546.1"/>
    <property type="molecule type" value="Genomic_DNA"/>
</dbReference>
<reference evidence="5 6" key="2">
    <citation type="submission" date="2024-05" db="EMBL/GenBank/DDBJ databases">
        <authorList>
            <person name="Chen Y."/>
            <person name="Shah S."/>
            <person name="Dougan E. K."/>
            <person name="Thang M."/>
            <person name="Chan C."/>
        </authorList>
    </citation>
    <scope>NUCLEOTIDE SEQUENCE [LARGE SCALE GENOMIC DNA]</scope>
</reference>
<evidence type="ECO:0000313" key="4">
    <source>
        <dbReference type="EMBL" id="CAI4010665.1"/>
    </source>
</evidence>